<feature type="transmembrane region" description="Helical" evidence="1">
    <location>
        <begin position="21"/>
        <end position="44"/>
    </location>
</feature>
<feature type="transmembrane region" description="Helical" evidence="1">
    <location>
        <begin position="86"/>
        <end position="103"/>
    </location>
</feature>
<keyword evidence="4" id="KW-1185">Reference proteome</keyword>
<sequence>MKECSMQNGHHQTGHWTHRRPYAAFAVNMLLSLAVMYLVMFSMIDGWGDFRNNINMLYMALTMVAPMGILMLATMSGMYPNRTANVLLIAGFVVLFIVAFGATRTQALVGDRQFIASMIPHHSGAILMCRNAALSDPELMTLCEEITRGQRAEIDKMNAIGTRLGAN</sequence>
<dbReference type="Gene3D" id="1.20.1260.10">
    <property type="match status" value="1"/>
</dbReference>
<keyword evidence="1" id="KW-0472">Membrane</keyword>
<protein>
    <submittedName>
        <fullName evidence="3">DUF305 domain-containing protein</fullName>
    </submittedName>
</protein>
<feature type="domain" description="DUF305" evidence="2">
    <location>
        <begin position="111"/>
        <end position="159"/>
    </location>
</feature>
<dbReference type="Proteomes" id="UP001225788">
    <property type="component" value="Plasmid unnamed1"/>
</dbReference>
<name>A0ABY9KEC6_9HYPH</name>
<evidence type="ECO:0000313" key="4">
    <source>
        <dbReference type="Proteomes" id="UP001225788"/>
    </source>
</evidence>
<dbReference type="InterPro" id="IPR005183">
    <property type="entry name" value="DUF305_CopM-like"/>
</dbReference>
<geneLocation type="plasmid" evidence="3 4">
    <name>unnamed1</name>
</geneLocation>
<evidence type="ECO:0000259" key="2">
    <source>
        <dbReference type="Pfam" id="PF03713"/>
    </source>
</evidence>
<feature type="transmembrane region" description="Helical" evidence="1">
    <location>
        <begin position="56"/>
        <end position="74"/>
    </location>
</feature>
<evidence type="ECO:0000313" key="3">
    <source>
        <dbReference type="EMBL" id="WLS06450.1"/>
    </source>
</evidence>
<reference evidence="3 4" key="1">
    <citation type="submission" date="2023-08" db="EMBL/GenBank/DDBJ databases">
        <title>Pathogen: clinical or host-associated sample.</title>
        <authorList>
            <person name="Hergert J."/>
            <person name="Casey R."/>
            <person name="Wagner J."/>
            <person name="Young E.L."/>
            <person name="Oakeson K.F."/>
        </authorList>
    </citation>
    <scope>NUCLEOTIDE SEQUENCE [LARGE SCALE GENOMIC DNA]</scope>
    <source>
        <strain evidence="3 4">UPHL-collab-2</strain>
        <plasmid evidence="3 4">unnamed1</plasmid>
    </source>
</reference>
<keyword evidence="1" id="KW-1133">Transmembrane helix</keyword>
<evidence type="ECO:0000256" key="1">
    <source>
        <dbReference type="SAM" id="Phobius"/>
    </source>
</evidence>
<dbReference type="InterPro" id="IPR012347">
    <property type="entry name" value="Ferritin-like"/>
</dbReference>
<proteinExistence type="predicted"/>
<keyword evidence="3" id="KW-0614">Plasmid</keyword>
<keyword evidence="1" id="KW-0812">Transmembrane</keyword>
<dbReference type="Pfam" id="PF03713">
    <property type="entry name" value="DUF305"/>
    <property type="match status" value="1"/>
</dbReference>
<gene>
    <name evidence="3" type="ORF">Q9315_25265</name>
</gene>
<accession>A0ABY9KEC6</accession>
<dbReference type="EMBL" id="CP132315">
    <property type="protein sequence ID" value="WLS06450.1"/>
    <property type="molecule type" value="Genomic_DNA"/>
</dbReference>
<organism evidence="3 4">
    <name type="scientific">Shinella oryzae</name>
    <dbReference type="NCBI Taxonomy" id="2871820"/>
    <lineage>
        <taxon>Bacteria</taxon>
        <taxon>Pseudomonadati</taxon>
        <taxon>Pseudomonadota</taxon>
        <taxon>Alphaproteobacteria</taxon>
        <taxon>Hyphomicrobiales</taxon>
        <taxon>Rhizobiaceae</taxon>
        <taxon>Shinella</taxon>
    </lineage>
</organism>